<dbReference type="PROSITE" id="PS51257">
    <property type="entry name" value="PROKAR_LIPOPROTEIN"/>
    <property type="match status" value="1"/>
</dbReference>
<evidence type="ECO:0000313" key="1">
    <source>
        <dbReference type="EMBL" id="MBO0440972.1"/>
    </source>
</evidence>
<evidence type="ECO:0000313" key="2">
    <source>
        <dbReference type="Proteomes" id="UP000664632"/>
    </source>
</evidence>
<protein>
    <recommendedName>
        <fullName evidence="3">Lipoprotein</fullName>
    </recommendedName>
</protein>
<comment type="caution">
    <text evidence="1">The sequence shown here is derived from an EMBL/GenBank/DDBJ whole genome shotgun (WGS) entry which is preliminary data.</text>
</comment>
<keyword evidence="2" id="KW-1185">Reference proteome</keyword>
<dbReference type="Proteomes" id="UP000664632">
    <property type="component" value="Unassembled WGS sequence"/>
</dbReference>
<gene>
    <name evidence="1" type="ORF">JZO69_11415</name>
</gene>
<accession>A0ABS3H0D6</accession>
<proteinExistence type="predicted"/>
<name>A0ABS3H0D6_9ENTE</name>
<evidence type="ECO:0008006" key="3">
    <source>
        <dbReference type="Google" id="ProtNLM"/>
    </source>
</evidence>
<organism evidence="1 2">
    <name type="scientific">Candidatus Enterococcus ikei</name>
    <dbReference type="NCBI Taxonomy" id="2815326"/>
    <lineage>
        <taxon>Bacteria</taxon>
        <taxon>Bacillati</taxon>
        <taxon>Bacillota</taxon>
        <taxon>Bacilli</taxon>
        <taxon>Lactobacillales</taxon>
        <taxon>Enterococcaceae</taxon>
        <taxon>Enterococcus</taxon>
    </lineage>
</organism>
<reference evidence="1 2" key="1">
    <citation type="submission" date="2021-03" db="EMBL/GenBank/DDBJ databases">
        <title>Enterococcal diversity collection.</title>
        <authorList>
            <person name="Gilmore M.S."/>
            <person name="Schwartzman J."/>
            <person name="Van Tyne D."/>
            <person name="Martin M."/>
            <person name="Earl A.M."/>
            <person name="Manson A.L."/>
            <person name="Straub T."/>
            <person name="Salamzade R."/>
            <person name="Saavedra J."/>
            <person name="Lebreton F."/>
            <person name="Prichula J."/>
            <person name="Schaufler K."/>
            <person name="Gaca A."/>
            <person name="Sgardioli B."/>
            <person name="Wagenaar J."/>
            <person name="Strong T."/>
        </authorList>
    </citation>
    <scope>NUCLEOTIDE SEQUENCE [LARGE SCALE GENOMIC DNA]</scope>
    <source>
        <strain evidence="1 2">DIV0869a</strain>
    </source>
</reference>
<dbReference type="EMBL" id="JAFLWD010000027">
    <property type="protein sequence ID" value="MBO0440972.1"/>
    <property type="molecule type" value="Genomic_DNA"/>
</dbReference>
<dbReference type="RefSeq" id="WP_207113000.1">
    <property type="nucleotide sequence ID" value="NZ_JAFLWD010000027.1"/>
</dbReference>
<sequence>MKKYIYIILSLMTVVSGCQLIEKSYKLEDFTGSWISVDGTLKVSITKARERNEINLFLSDKNLSSGDELDMSMSEDGFLRVVGSNDDTIYTFRFVKKNELSLSFSSAAANRNGEPSISAPIILKKDYSFFE</sequence>